<dbReference type="EMBL" id="JAGMWT010000034">
    <property type="protein sequence ID" value="KAH7109048.1"/>
    <property type="molecule type" value="Genomic_DNA"/>
</dbReference>
<gene>
    <name evidence="2" type="ORF">B0J11DRAFT_545267</name>
</gene>
<keyword evidence="3" id="KW-1185">Reference proteome</keyword>
<keyword evidence="1" id="KW-0472">Membrane</keyword>
<dbReference type="Proteomes" id="UP000700596">
    <property type="component" value="Unassembled WGS sequence"/>
</dbReference>
<keyword evidence="1" id="KW-0812">Transmembrane</keyword>
<organism evidence="2 3">
    <name type="scientific">Dendryphion nanum</name>
    <dbReference type="NCBI Taxonomy" id="256645"/>
    <lineage>
        <taxon>Eukaryota</taxon>
        <taxon>Fungi</taxon>
        <taxon>Dikarya</taxon>
        <taxon>Ascomycota</taxon>
        <taxon>Pezizomycotina</taxon>
        <taxon>Dothideomycetes</taxon>
        <taxon>Pleosporomycetidae</taxon>
        <taxon>Pleosporales</taxon>
        <taxon>Torulaceae</taxon>
        <taxon>Dendryphion</taxon>
    </lineage>
</organism>
<evidence type="ECO:0000256" key="1">
    <source>
        <dbReference type="SAM" id="Phobius"/>
    </source>
</evidence>
<comment type="caution">
    <text evidence="2">The sequence shown here is derived from an EMBL/GenBank/DDBJ whole genome shotgun (WGS) entry which is preliminary data.</text>
</comment>
<feature type="transmembrane region" description="Helical" evidence="1">
    <location>
        <begin position="472"/>
        <end position="491"/>
    </location>
</feature>
<feature type="transmembrane region" description="Helical" evidence="1">
    <location>
        <begin position="503"/>
        <end position="523"/>
    </location>
</feature>
<sequence>MPFRALSKRAWNDLQDVSNWSPTGFFPKDIRSDEQQPLRAGSPYLTKIFSWANCSRPDLRFLRDELQRQLTEGNVHNRSRATVIEFSNEGAGVGIPRPFQNPSDLHDYWQENQTPLDRLYVLEDVTSGFVEEFGRHFSLDPSFFATHLRSTNWESSESYADSSKLPSSTHHTSAYSIWYPETLVFPAQNLQVEDHDDYYFCYSNLYRQISFVRGPKYRNSRVGQIMRKVSIFVKKLENNTQEGLIIVDPPIGLDIYTQQGINVPMKRIGVEGIRPYKGGFIDFSTWWCHDSEPITNCTSPGRQSMFDDIIYYATMPGRKGGLRSGTLATISSTNCIAAGMWANALEYVKENVSKLEFMHESARSTSTSRWAPKSHKSLSLVEESLQEISHWKRMCSVYQERIEHNIDGLQKHFSMTQDGTGTLSAESKDWQYLAKAIEGWNKRSSDNVQATFALLSVIGSQKSVDEAENARLLAILGTVYLPFSLAAGILSMGGEFAPGNGKFWIYFPIAASLLLFSLVPAFAPRLQITISNFLSERGLRKAAKENIGRNTGKSEVQV</sequence>
<proteinExistence type="predicted"/>
<dbReference type="OrthoDB" id="5428055at2759"/>
<protein>
    <submittedName>
        <fullName evidence="2">Uncharacterized protein</fullName>
    </submittedName>
</protein>
<dbReference type="AlphaFoldDB" id="A0A9P9CXU3"/>
<evidence type="ECO:0000313" key="2">
    <source>
        <dbReference type="EMBL" id="KAH7109048.1"/>
    </source>
</evidence>
<evidence type="ECO:0000313" key="3">
    <source>
        <dbReference type="Proteomes" id="UP000700596"/>
    </source>
</evidence>
<keyword evidence="1" id="KW-1133">Transmembrane helix</keyword>
<name>A0A9P9CXU3_9PLEO</name>
<reference evidence="2" key="1">
    <citation type="journal article" date="2021" name="Nat. Commun.">
        <title>Genetic determinants of endophytism in the Arabidopsis root mycobiome.</title>
        <authorList>
            <person name="Mesny F."/>
            <person name="Miyauchi S."/>
            <person name="Thiergart T."/>
            <person name="Pickel B."/>
            <person name="Atanasova L."/>
            <person name="Karlsson M."/>
            <person name="Huettel B."/>
            <person name="Barry K.W."/>
            <person name="Haridas S."/>
            <person name="Chen C."/>
            <person name="Bauer D."/>
            <person name="Andreopoulos W."/>
            <person name="Pangilinan J."/>
            <person name="LaButti K."/>
            <person name="Riley R."/>
            <person name="Lipzen A."/>
            <person name="Clum A."/>
            <person name="Drula E."/>
            <person name="Henrissat B."/>
            <person name="Kohler A."/>
            <person name="Grigoriev I.V."/>
            <person name="Martin F.M."/>
            <person name="Hacquard S."/>
        </authorList>
    </citation>
    <scope>NUCLEOTIDE SEQUENCE</scope>
    <source>
        <strain evidence="2">MPI-CAGE-CH-0243</strain>
    </source>
</reference>
<accession>A0A9P9CXU3</accession>